<evidence type="ECO:0000313" key="2">
    <source>
        <dbReference type="EMBL" id="AHC16157.1"/>
    </source>
</evidence>
<dbReference type="PANTHER" id="PTHR36178:SF1">
    <property type="entry name" value="SODIUM_GLUTAMATE SYMPORTER"/>
    <property type="match status" value="1"/>
</dbReference>
<keyword evidence="1" id="KW-0812">Transmembrane</keyword>
<dbReference type="OrthoDB" id="9801557at2"/>
<feature type="transmembrane region" description="Helical" evidence="1">
    <location>
        <begin position="36"/>
        <end position="55"/>
    </location>
</feature>
<feature type="transmembrane region" description="Helical" evidence="1">
    <location>
        <begin position="308"/>
        <end position="330"/>
    </location>
</feature>
<feature type="transmembrane region" description="Helical" evidence="1">
    <location>
        <begin position="241"/>
        <end position="262"/>
    </location>
</feature>
<feature type="transmembrane region" description="Helical" evidence="1">
    <location>
        <begin position="268"/>
        <end position="287"/>
    </location>
</feature>
<feature type="transmembrane region" description="Helical" evidence="1">
    <location>
        <begin position="336"/>
        <end position="355"/>
    </location>
</feature>
<dbReference type="PANTHER" id="PTHR36178">
    <property type="entry name" value="SLR0625 PROTEIN"/>
    <property type="match status" value="1"/>
</dbReference>
<dbReference type="AlphaFoldDB" id="V5WK19"/>
<keyword evidence="1" id="KW-1133">Transmembrane helix</keyword>
<dbReference type="Proteomes" id="UP000018680">
    <property type="component" value="Chromosome"/>
</dbReference>
<evidence type="ECO:0000256" key="1">
    <source>
        <dbReference type="SAM" id="Phobius"/>
    </source>
</evidence>
<feature type="transmembrane region" description="Helical" evidence="1">
    <location>
        <begin position="6"/>
        <end position="24"/>
    </location>
</feature>
<feature type="transmembrane region" description="Helical" evidence="1">
    <location>
        <begin position="400"/>
        <end position="420"/>
    </location>
</feature>
<feature type="transmembrane region" description="Helical" evidence="1">
    <location>
        <begin position="432"/>
        <end position="452"/>
    </location>
</feature>
<organism evidence="2 3">
    <name type="scientific">Salinispira pacifica</name>
    <dbReference type="NCBI Taxonomy" id="1307761"/>
    <lineage>
        <taxon>Bacteria</taxon>
        <taxon>Pseudomonadati</taxon>
        <taxon>Spirochaetota</taxon>
        <taxon>Spirochaetia</taxon>
        <taxon>Spirochaetales</taxon>
        <taxon>Spirochaetaceae</taxon>
        <taxon>Salinispira</taxon>
    </lineage>
</organism>
<evidence type="ECO:0000313" key="3">
    <source>
        <dbReference type="Proteomes" id="UP000018680"/>
    </source>
</evidence>
<feature type="transmembrane region" description="Helical" evidence="1">
    <location>
        <begin position="97"/>
        <end position="120"/>
    </location>
</feature>
<dbReference type="GO" id="GO:0016020">
    <property type="term" value="C:membrane"/>
    <property type="evidence" value="ECO:0007669"/>
    <property type="project" value="InterPro"/>
</dbReference>
<dbReference type="KEGG" id="slr:L21SP2_2807"/>
<dbReference type="HOGENOM" id="CLU_034503_1_0_12"/>
<dbReference type="EMBL" id="CP006939">
    <property type="protein sequence ID" value="AHC16157.1"/>
    <property type="molecule type" value="Genomic_DNA"/>
</dbReference>
<dbReference type="GO" id="GO:0015813">
    <property type="term" value="P:L-glutamate transmembrane transport"/>
    <property type="evidence" value="ECO:0007669"/>
    <property type="project" value="InterPro"/>
</dbReference>
<reference evidence="2 3" key="1">
    <citation type="journal article" date="2015" name="Stand. Genomic Sci.">
        <title>Complete genome sequence and description of Salinispira pacifica gen. nov., sp. nov., a novel spirochaete isolated form a hypersaline microbial mat.</title>
        <authorList>
            <person name="Ben Hania W."/>
            <person name="Joseph M."/>
            <person name="Schumann P."/>
            <person name="Bunk B."/>
            <person name="Fiebig A."/>
            <person name="Sproer C."/>
            <person name="Klenk H.P."/>
            <person name="Fardeau M.L."/>
            <person name="Spring S."/>
        </authorList>
    </citation>
    <scope>NUCLEOTIDE SEQUENCE [LARGE SCALE GENOMIC DNA]</scope>
    <source>
        <strain evidence="2 3">L21-RPul-D2</strain>
    </source>
</reference>
<accession>V5WK19</accession>
<dbReference type="eggNOG" id="COG0786">
    <property type="taxonomic scope" value="Bacteria"/>
</dbReference>
<keyword evidence="3" id="KW-1185">Reference proteome</keyword>
<protein>
    <submittedName>
        <fullName evidence="2">Sodium/glutamate symporter</fullName>
    </submittedName>
</protein>
<gene>
    <name evidence="2" type="ORF">L21SP2_2807</name>
</gene>
<dbReference type="InterPro" id="IPR004445">
    <property type="entry name" value="GltS"/>
</dbReference>
<feature type="transmembrane region" description="Helical" evidence="1">
    <location>
        <begin position="164"/>
        <end position="184"/>
    </location>
</feature>
<proteinExistence type="predicted"/>
<feature type="transmembrane region" description="Helical" evidence="1">
    <location>
        <begin position="367"/>
        <end position="388"/>
    </location>
</feature>
<dbReference type="RefSeq" id="WP_024269054.1">
    <property type="nucleotide sequence ID" value="NC_023035.1"/>
</dbReference>
<keyword evidence="1" id="KW-0472">Membrane</keyword>
<dbReference type="STRING" id="1307761.L21SP2_2807"/>
<name>V5WK19_9SPIO</name>
<feature type="transmembrane region" description="Helical" evidence="1">
    <location>
        <begin position="67"/>
        <end position="85"/>
    </location>
</feature>
<sequence length="472" mass="51917">MLFNWDFFIHAGIISAALLLASFIRSRVRFFQRFLIPNSIIAGFILLPLFNYVLPLIGMNQDFLGEFAYHLLSISFIALTLRPPFKRQGARRNITATAMGILSQFGLQALLGLTFTWIFIHSFMPDLFHSFGLLLPLGYAQGPGQAFAIGEGWKLFGIENAGTVGLTFAALGFILASFGGIFLINYGVKRHWISPEYIRSIKGPDVRTGIYPKGSELPVGSYQTTQPEAIDTLTFNVVTVLFTYLMTYLFLHGLGFLLGLLGEAGSELATNLWGISFIFCAMMGMLMRKIFALFKADHILESRTLNRVSGISVDLMVTSSIAAISIVIVAQYWIPILVVGIAGAAMTLAIIPWMGSRAFSDHRFLRTLLIFGVSTGTLSTGLALLRVLDPEFETPVASDYTYASGMTFVLAIPFILSINFSAEAYKTGNMMWFLAAIGVALAYIIGAFLWYLGIAKGDAFAKSTKVWFEGKS</sequence>
<dbReference type="GO" id="GO:0015501">
    <property type="term" value="F:glutamate:sodium symporter activity"/>
    <property type="evidence" value="ECO:0007669"/>
    <property type="project" value="InterPro"/>
</dbReference>